<organism evidence="1 2">
    <name type="scientific">Avena sativa</name>
    <name type="common">Oat</name>
    <dbReference type="NCBI Taxonomy" id="4498"/>
    <lineage>
        <taxon>Eukaryota</taxon>
        <taxon>Viridiplantae</taxon>
        <taxon>Streptophyta</taxon>
        <taxon>Embryophyta</taxon>
        <taxon>Tracheophyta</taxon>
        <taxon>Spermatophyta</taxon>
        <taxon>Magnoliopsida</taxon>
        <taxon>Liliopsida</taxon>
        <taxon>Poales</taxon>
        <taxon>Poaceae</taxon>
        <taxon>BOP clade</taxon>
        <taxon>Pooideae</taxon>
        <taxon>Poodae</taxon>
        <taxon>Poeae</taxon>
        <taxon>Poeae Chloroplast Group 1 (Aveneae type)</taxon>
        <taxon>Aveninae</taxon>
        <taxon>Avena</taxon>
    </lineage>
</organism>
<dbReference type="EnsemblPlants" id="AVESA.00010b.r2.1AG0031800.1">
    <property type="protein sequence ID" value="AVESA.00010b.r2.1AG0031800.1.CDS"/>
    <property type="gene ID" value="AVESA.00010b.r2.1AG0031800"/>
</dbReference>
<reference evidence="1" key="2">
    <citation type="submission" date="2025-09" db="UniProtKB">
        <authorList>
            <consortium name="EnsemblPlants"/>
        </authorList>
    </citation>
    <scope>IDENTIFICATION</scope>
</reference>
<accession>A0ACD5TCU5</accession>
<evidence type="ECO:0000313" key="1">
    <source>
        <dbReference type="EnsemblPlants" id="AVESA.00010b.r2.1AG0031800.1.CDS"/>
    </source>
</evidence>
<keyword evidence="2" id="KW-1185">Reference proteome</keyword>
<proteinExistence type="predicted"/>
<name>A0ACD5TCU5_AVESA</name>
<evidence type="ECO:0000313" key="2">
    <source>
        <dbReference type="Proteomes" id="UP001732700"/>
    </source>
</evidence>
<dbReference type="Proteomes" id="UP001732700">
    <property type="component" value="Chromosome 1A"/>
</dbReference>
<protein>
    <submittedName>
        <fullName evidence="1">Uncharacterized protein</fullName>
    </submittedName>
</protein>
<sequence>MAQSSSRLHRLLTLLDTGSTQATRFAAARQIGEIAKSHPQELNALLKKVSQYLRSKNWDTRVAAAHAIGAIAENVKHTSVKDLFAYVEAEKHASGLSDETGGAGSALPPPDTAATSELAFGSFDINRVLEFGSPLLSSGGQVYSLVPLLLSLNS</sequence>
<reference evidence="1" key="1">
    <citation type="submission" date="2021-05" db="EMBL/GenBank/DDBJ databases">
        <authorList>
            <person name="Scholz U."/>
            <person name="Mascher M."/>
            <person name="Fiebig A."/>
        </authorList>
    </citation>
    <scope>NUCLEOTIDE SEQUENCE [LARGE SCALE GENOMIC DNA]</scope>
</reference>